<keyword evidence="8 10" id="KW-0717">Septation</keyword>
<evidence type="ECO:0000256" key="8">
    <source>
        <dbReference type="ARBA" id="ARBA00023210"/>
    </source>
</evidence>
<dbReference type="GO" id="GO:0046872">
    <property type="term" value="F:metal ion binding"/>
    <property type="evidence" value="ECO:0007669"/>
    <property type="project" value="UniProtKB-KW"/>
</dbReference>
<evidence type="ECO:0000313" key="13">
    <source>
        <dbReference type="Proteomes" id="UP000824082"/>
    </source>
</evidence>
<dbReference type="InterPro" id="IPR019987">
    <property type="entry name" value="GTP-bd_ribosome_bio_YsxC"/>
</dbReference>
<comment type="function">
    <text evidence="10">Necessary for normal cell division and for the maintenance of normal septation.</text>
</comment>
<dbReference type="InterPro" id="IPR005225">
    <property type="entry name" value="Small_GTP-bd"/>
</dbReference>
<dbReference type="InterPro" id="IPR006073">
    <property type="entry name" value="GTP-bd"/>
</dbReference>
<evidence type="ECO:0000256" key="4">
    <source>
        <dbReference type="ARBA" id="ARBA00022723"/>
    </source>
</evidence>
<dbReference type="AlphaFoldDB" id="A0A9D1LIP0"/>
<dbReference type="NCBIfam" id="TIGR03598">
    <property type="entry name" value="GTPase_YsxC"/>
    <property type="match status" value="1"/>
</dbReference>
<dbReference type="EMBL" id="DVMX01000113">
    <property type="protein sequence ID" value="HIU42058.1"/>
    <property type="molecule type" value="Genomic_DNA"/>
</dbReference>
<evidence type="ECO:0000256" key="10">
    <source>
        <dbReference type="HAMAP-Rule" id="MF_00321"/>
    </source>
</evidence>
<dbReference type="HAMAP" id="MF_00321">
    <property type="entry name" value="GTPase_EngB"/>
    <property type="match status" value="1"/>
</dbReference>
<dbReference type="InterPro" id="IPR030393">
    <property type="entry name" value="G_ENGB_dom"/>
</dbReference>
<reference evidence="12" key="2">
    <citation type="journal article" date="2021" name="PeerJ">
        <title>Extensive microbial diversity within the chicken gut microbiome revealed by metagenomics and culture.</title>
        <authorList>
            <person name="Gilroy R."/>
            <person name="Ravi A."/>
            <person name="Getino M."/>
            <person name="Pursley I."/>
            <person name="Horton D.L."/>
            <person name="Alikhan N.F."/>
            <person name="Baker D."/>
            <person name="Gharbi K."/>
            <person name="Hall N."/>
            <person name="Watson M."/>
            <person name="Adriaenssens E.M."/>
            <person name="Foster-Nyarko E."/>
            <person name="Jarju S."/>
            <person name="Secka A."/>
            <person name="Antonio M."/>
            <person name="Oren A."/>
            <person name="Chaudhuri R.R."/>
            <person name="La Ragione R."/>
            <person name="Hildebrand F."/>
            <person name="Pallen M.J."/>
        </authorList>
    </citation>
    <scope>NUCLEOTIDE SEQUENCE</scope>
    <source>
        <strain evidence="12">4509</strain>
    </source>
</reference>
<dbReference type="CDD" id="cd01876">
    <property type="entry name" value="YihA_EngB"/>
    <property type="match status" value="1"/>
</dbReference>
<proteinExistence type="inferred from homology"/>
<keyword evidence="9 10" id="KW-0131">Cell cycle</keyword>
<sequence>MPLPYQQAAYLKSYGLARQLPKSDVPEIAFAGRSNVGKSSLLNKLFGRKNLARVSSMPGKTVTINFYQVGPVHFVDLPGYGYAKVAKTEKDRWSELMEHYFTSDRPVELVVQLIDLRHPPTKQDLQMVNMLIDHGFPFVVALTKADKLNVTQRKQRLEALQQELPCADQIQMVVTSTLTGEGMDTLRELIDSLFEEEEESQESIEQERK</sequence>
<evidence type="ECO:0000256" key="2">
    <source>
        <dbReference type="ARBA" id="ARBA00009638"/>
    </source>
</evidence>
<keyword evidence="6" id="KW-0460">Magnesium</keyword>
<dbReference type="PROSITE" id="PS51706">
    <property type="entry name" value="G_ENGB"/>
    <property type="match status" value="1"/>
</dbReference>
<protein>
    <recommendedName>
        <fullName evidence="10">Probable GTP-binding protein EngB</fullName>
    </recommendedName>
</protein>
<evidence type="ECO:0000256" key="7">
    <source>
        <dbReference type="ARBA" id="ARBA00023134"/>
    </source>
</evidence>
<comment type="similarity">
    <text evidence="2 10">Belongs to the TRAFAC class TrmE-Era-EngA-EngB-Septin-like GTPase superfamily. EngB GTPase family.</text>
</comment>
<dbReference type="GO" id="GO:0000917">
    <property type="term" value="P:division septum assembly"/>
    <property type="evidence" value="ECO:0007669"/>
    <property type="project" value="UniProtKB-KW"/>
</dbReference>
<dbReference type="PANTHER" id="PTHR11649:SF13">
    <property type="entry name" value="ENGB-TYPE G DOMAIN-CONTAINING PROTEIN"/>
    <property type="match status" value="1"/>
</dbReference>
<keyword evidence="3 10" id="KW-0132">Cell division</keyword>
<evidence type="ECO:0000256" key="6">
    <source>
        <dbReference type="ARBA" id="ARBA00022842"/>
    </source>
</evidence>
<dbReference type="PANTHER" id="PTHR11649">
    <property type="entry name" value="MSS1/TRME-RELATED GTP-BINDING PROTEIN"/>
    <property type="match status" value="1"/>
</dbReference>
<reference evidence="12" key="1">
    <citation type="submission" date="2020-10" db="EMBL/GenBank/DDBJ databases">
        <authorList>
            <person name="Gilroy R."/>
        </authorList>
    </citation>
    <scope>NUCLEOTIDE SEQUENCE</scope>
    <source>
        <strain evidence="12">4509</strain>
    </source>
</reference>
<gene>
    <name evidence="10" type="primary">engB</name>
    <name evidence="12" type="ORF">IAD19_05840</name>
</gene>
<comment type="caution">
    <text evidence="12">The sequence shown here is derived from an EMBL/GenBank/DDBJ whole genome shotgun (WGS) entry which is preliminary data.</text>
</comment>
<evidence type="ECO:0000259" key="11">
    <source>
        <dbReference type="PROSITE" id="PS51706"/>
    </source>
</evidence>
<dbReference type="Gene3D" id="3.40.50.300">
    <property type="entry name" value="P-loop containing nucleotide triphosphate hydrolases"/>
    <property type="match status" value="1"/>
</dbReference>
<evidence type="ECO:0000256" key="1">
    <source>
        <dbReference type="ARBA" id="ARBA00001946"/>
    </source>
</evidence>
<dbReference type="InterPro" id="IPR027417">
    <property type="entry name" value="P-loop_NTPase"/>
</dbReference>
<dbReference type="GO" id="GO:0005525">
    <property type="term" value="F:GTP binding"/>
    <property type="evidence" value="ECO:0007669"/>
    <property type="project" value="UniProtKB-UniRule"/>
</dbReference>
<evidence type="ECO:0000256" key="9">
    <source>
        <dbReference type="ARBA" id="ARBA00023306"/>
    </source>
</evidence>
<keyword evidence="4" id="KW-0479">Metal-binding</keyword>
<name>A0A9D1LIP0_9FIRM</name>
<accession>A0A9D1LIP0</accession>
<evidence type="ECO:0000256" key="3">
    <source>
        <dbReference type="ARBA" id="ARBA00022618"/>
    </source>
</evidence>
<dbReference type="NCBIfam" id="TIGR00231">
    <property type="entry name" value="small_GTP"/>
    <property type="match status" value="1"/>
</dbReference>
<evidence type="ECO:0000256" key="5">
    <source>
        <dbReference type="ARBA" id="ARBA00022741"/>
    </source>
</evidence>
<dbReference type="SUPFAM" id="SSF52540">
    <property type="entry name" value="P-loop containing nucleoside triphosphate hydrolases"/>
    <property type="match status" value="1"/>
</dbReference>
<keyword evidence="5 10" id="KW-0547">Nucleotide-binding</keyword>
<dbReference type="Pfam" id="PF01926">
    <property type="entry name" value="MMR_HSR1"/>
    <property type="match status" value="1"/>
</dbReference>
<keyword evidence="7 10" id="KW-0342">GTP-binding</keyword>
<feature type="domain" description="EngB-type G" evidence="11">
    <location>
        <begin position="24"/>
        <end position="196"/>
    </location>
</feature>
<dbReference type="FunFam" id="3.40.50.300:FF:000098">
    <property type="entry name" value="Probable GTP-binding protein EngB"/>
    <property type="match status" value="1"/>
</dbReference>
<organism evidence="12 13">
    <name type="scientific">Candidatus Egerieicola faecale</name>
    <dbReference type="NCBI Taxonomy" id="2840774"/>
    <lineage>
        <taxon>Bacteria</taxon>
        <taxon>Bacillati</taxon>
        <taxon>Bacillota</taxon>
        <taxon>Clostridia</taxon>
        <taxon>Eubacteriales</taxon>
        <taxon>Oscillospiraceae</taxon>
        <taxon>Oscillospiraceae incertae sedis</taxon>
        <taxon>Candidatus Egerieicola</taxon>
    </lineage>
</organism>
<dbReference type="Proteomes" id="UP000824082">
    <property type="component" value="Unassembled WGS sequence"/>
</dbReference>
<dbReference type="GO" id="GO:0005829">
    <property type="term" value="C:cytosol"/>
    <property type="evidence" value="ECO:0007669"/>
    <property type="project" value="TreeGrafter"/>
</dbReference>
<evidence type="ECO:0000313" key="12">
    <source>
        <dbReference type="EMBL" id="HIU42058.1"/>
    </source>
</evidence>
<comment type="cofactor">
    <cofactor evidence="1">
        <name>Mg(2+)</name>
        <dbReference type="ChEBI" id="CHEBI:18420"/>
    </cofactor>
</comment>